<accession>A0ABQ1LEH1</accession>
<proteinExistence type="predicted"/>
<comment type="caution">
    <text evidence="2">The sequence shown here is derived from an EMBL/GenBank/DDBJ whole genome shotgun (WGS) entry which is preliminary data.</text>
</comment>
<organism evidence="2 3">
    <name type="scientific">Marivita lacus</name>
    <dbReference type="NCBI Taxonomy" id="1323742"/>
    <lineage>
        <taxon>Bacteria</taxon>
        <taxon>Pseudomonadati</taxon>
        <taxon>Pseudomonadota</taxon>
        <taxon>Alphaproteobacteria</taxon>
        <taxon>Rhodobacterales</taxon>
        <taxon>Roseobacteraceae</taxon>
        <taxon>Marivita</taxon>
    </lineage>
</organism>
<dbReference type="RefSeq" id="WP_188484356.1">
    <property type="nucleotide sequence ID" value="NZ_BMFC01000028.1"/>
</dbReference>
<protein>
    <submittedName>
        <fullName evidence="2">Uncharacterized protein</fullName>
    </submittedName>
</protein>
<evidence type="ECO:0000313" key="2">
    <source>
        <dbReference type="EMBL" id="GGC23573.1"/>
    </source>
</evidence>
<evidence type="ECO:0000256" key="1">
    <source>
        <dbReference type="SAM" id="SignalP"/>
    </source>
</evidence>
<feature type="signal peptide" evidence="1">
    <location>
        <begin position="1"/>
        <end position="24"/>
    </location>
</feature>
<dbReference type="EMBL" id="BMFC01000028">
    <property type="protein sequence ID" value="GGC23573.1"/>
    <property type="molecule type" value="Genomic_DNA"/>
</dbReference>
<evidence type="ECO:0000313" key="3">
    <source>
        <dbReference type="Proteomes" id="UP000645462"/>
    </source>
</evidence>
<sequence>MQSLLRRCASLVLVGLFALPLATAAETRAWIPHGITLPDEHEIMLEQQIGSSTHILQILVETDPLPLFDEWQAALIAGGYEVDDSMLFDGRLLFSGIGVETGQIVVQQFEVAEFMIQIDATFAAE</sequence>
<feature type="chain" id="PRO_5046061913" evidence="1">
    <location>
        <begin position="25"/>
        <end position="125"/>
    </location>
</feature>
<name>A0ABQ1LEH1_9RHOB</name>
<reference evidence="3" key="1">
    <citation type="journal article" date="2019" name="Int. J. Syst. Evol. Microbiol.">
        <title>The Global Catalogue of Microorganisms (GCM) 10K type strain sequencing project: providing services to taxonomists for standard genome sequencing and annotation.</title>
        <authorList>
            <consortium name="The Broad Institute Genomics Platform"/>
            <consortium name="The Broad Institute Genome Sequencing Center for Infectious Disease"/>
            <person name="Wu L."/>
            <person name="Ma J."/>
        </authorList>
    </citation>
    <scope>NUCLEOTIDE SEQUENCE [LARGE SCALE GENOMIC DNA]</scope>
    <source>
        <strain evidence="3">CGMCC 1.12478</strain>
    </source>
</reference>
<keyword evidence="3" id="KW-1185">Reference proteome</keyword>
<gene>
    <name evidence="2" type="ORF">GCM10011363_45080</name>
</gene>
<keyword evidence="1" id="KW-0732">Signal</keyword>
<dbReference type="Proteomes" id="UP000645462">
    <property type="component" value="Unassembled WGS sequence"/>
</dbReference>